<evidence type="ECO:0000256" key="5">
    <source>
        <dbReference type="ARBA" id="ARBA00022475"/>
    </source>
</evidence>
<name>A0ABW0SJ94_9GAMM</name>
<evidence type="ECO:0000256" key="6">
    <source>
        <dbReference type="ARBA" id="ARBA00022692"/>
    </source>
</evidence>
<dbReference type="PANTHER" id="PTHR30531">
    <property type="entry name" value="FLAGELLAR BIOSYNTHETIC PROTEIN FLHB"/>
    <property type="match status" value="1"/>
</dbReference>
<evidence type="ECO:0000256" key="4">
    <source>
        <dbReference type="ARBA" id="ARBA00022448"/>
    </source>
</evidence>
<dbReference type="NCBIfam" id="TIGR00328">
    <property type="entry name" value="flhB"/>
    <property type="match status" value="1"/>
</dbReference>
<evidence type="ECO:0000313" key="15">
    <source>
        <dbReference type="EMBL" id="MFC5568966.1"/>
    </source>
</evidence>
<evidence type="ECO:0000256" key="1">
    <source>
        <dbReference type="ARBA" id="ARBA00004651"/>
    </source>
</evidence>
<dbReference type="PANTHER" id="PTHR30531:SF12">
    <property type="entry name" value="FLAGELLAR BIOSYNTHETIC PROTEIN FLHB"/>
    <property type="match status" value="1"/>
</dbReference>
<keyword evidence="10 13" id="KW-0472">Membrane</keyword>
<gene>
    <name evidence="13 15" type="primary">flhB</name>
    <name evidence="15" type="ORF">ACFPN1_02665</name>
</gene>
<dbReference type="InterPro" id="IPR029025">
    <property type="entry name" value="T3SS_substrate_exporter_C"/>
</dbReference>
<keyword evidence="4 13" id="KW-0813">Transport</keyword>
<evidence type="ECO:0000256" key="11">
    <source>
        <dbReference type="ARBA" id="ARBA00023225"/>
    </source>
</evidence>
<protein>
    <recommendedName>
        <fullName evidence="3 13">Flagellar biosynthetic protein FlhB</fullName>
    </recommendedName>
</protein>
<keyword evidence="6 13" id="KW-0812">Transmembrane</keyword>
<evidence type="ECO:0000256" key="3">
    <source>
        <dbReference type="ARBA" id="ARBA00021622"/>
    </source>
</evidence>
<feature type="transmembrane region" description="Helical" evidence="13">
    <location>
        <begin position="189"/>
        <end position="212"/>
    </location>
</feature>
<evidence type="ECO:0000256" key="2">
    <source>
        <dbReference type="ARBA" id="ARBA00010690"/>
    </source>
</evidence>
<dbReference type="Pfam" id="PF01312">
    <property type="entry name" value="Bac_export_2"/>
    <property type="match status" value="1"/>
</dbReference>
<feature type="transmembrane region" description="Helical" evidence="13">
    <location>
        <begin position="34"/>
        <end position="54"/>
    </location>
</feature>
<feature type="transmembrane region" description="Helical" evidence="13">
    <location>
        <begin position="151"/>
        <end position="169"/>
    </location>
</feature>
<keyword evidence="16" id="KW-1185">Reference proteome</keyword>
<evidence type="ECO:0000256" key="14">
    <source>
        <dbReference type="SAM" id="MobiDB-lite"/>
    </source>
</evidence>
<keyword evidence="5 13" id="KW-1003">Cell membrane</keyword>
<dbReference type="InterPro" id="IPR006136">
    <property type="entry name" value="FlhB"/>
</dbReference>
<evidence type="ECO:0000256" key="8">
    <source>
        <dbReference type="ARBA" id="ARBA00022927"/>
    </source>
</evidence>
<sequence length="384" mass="41389">MSEAADHEDRTEQPSEKRLREARERGDVPRSRELGNVAVLGCAVLALKATAGGMGSASRDWMRDALTVDPALIDAPDRLLPHAASLLGGLVVPMLPLFAAALIACLVAPAVMGNLRFASAALQPDFNRLNPLNGLKRMYGRDSLVEIIRSVLRVLLIGGIGGWMVYRAFDTLIGLPQASLEVAVSEGIGLASSALLAMVGALGVLAALDVPWQHFRHRSRLKMTRQELRDELKESEGNPEVKARVRQVAREMSRRRMMEAVPTADVVITNPTHYAVALKYSAGAMRAPKVVAKGVDEMALAIRELAGKHRIAIVEAPPLARALYRLAKVDQEIPVKLYAAVAQVLSYVYQLKAWVPGRGPMPTLNAVDVGADGAPDSDVKDSTP</sequence>
<comment type="subcellular location">
    <subcellularLocation>
        <location evidence="1">Cell membrane</location>
        <topology evidence="1">Multi-pass membrane protein</topology>
    </subcellularLocation>
</comment>
<dbReference type="RefSeq" id="WP_386752746.1">
    <property type="nucleotide sequence ID" value="NZ_JBHSNM010000001.1"/>
</dbReference>
<comment type="similarity">
    <text evidence="2 13">Belongs to the type III secretion exporter family.</text>
</comment>
<keyword evidence="15" id="KW-0966">Cell projection</keyword>
<feature type="transmembrane region" description="Helical" evidence="13">
    <location>
        <begin position="86"/>
        <end position="108"/>
    </location>
</feature>
<evidence type="ECO:0000256" key="12">
    <source>
        <dbReference type="ARBA" id="ARBA00025078"/>
    </source>
</evidence>
<evidence type="ECO:0000313" key="16">
    <source>
        <dbReference type="Proteomes" id="UP001596036"/>
    </source>
</evidence>
<dbReference type="Proteomes" id="UP001596036">
    <property type="component" value="Unassembled WGS sequence"/>
</dbReference>
<dbReference type="EMBL" id="JBHSNM010000001">
    <property type="protein sequence ID" value="MFC5568966.1"/>
    <property type="molecule type" value="Genomic_DNA"/>
</dbReference>
<evidence type="ECO:0000256" key="13">
    <source>
        <dbReference type="RuleBase" id="RU364091"/>
    </source>
</evidence>
<dbReference type="InterPro" id="IPR006135">
    <property type="entry name" value="T3SS_substrate_exporter"/>
</dbReference>
<evidence type="ECO:0000256" key="9">
    <source>
        <dbReference type="ARBA" id="ARBA00022989"/>
    </source>
</evidence>
<dbReference type="Gene3D" id="3.40.1690.10">
    <property type="entry name" value="secretion proteins EscU"/>
    <property type="match status" value="1"/>
</dbReference>
<evidence type="ECO:0000256" key="7">
    <source>
        <dbReference type="ARBA" id="ARBA00022795"/>
    </source>
</evidence>
<accession>A0ABW0SJ94</accession>
<feature type="region of interest" description="Disordered" evidence="14">
    <location>
        <begin position="1"/>
        <end position="28"/>
    </location>
</feature>
<dbReference type="SUPFAM" id="SSF160544">
    <property type="entry name" value="EscU C-terminal domain-like"/>
    <property type="match status" value="1"/>
</dbReference>
<evidence type="ECO:0000256" key="10">
    <source>
        <dbReference type="ARBA" id="ARBA00023136"/>
    </source>
</evidence>
<dbReference type="Gene3D" id="6.10.250.2080">
    <property type="match status" value="1"/>
</dbReference>
<keyword evidence="15" id="KW-0282">Flagellum</keyword>
<dbReference type="PRINTS" id="PR00950">
    <property type="entry name" value="TYPE3IMSPROT"/>
</dbReference>
<keyword evidence="11 13" id="KW-1006">Bacterial flagellum protein export</keyword>
<comment type="function">
    <text evidence="12 13">Required for formation of the rod structure in the basal body of the flagellar apparatus. Together with FliI and FliH, may constitute the export apparatus of flagellin.</text>
</comment>
<keyword evidence="7 13" id="KW-1005">Bacterial flagellum biogenesis</keyword>
<organism evidence="15 16">
    <name type="scientific">Lysobacter yangpyeongensis</name>
    <dbReference type="NCBI Taxonomy" id="346182"/>
    <lineage>
        <taxon>Bacteria</taxon>
        <taxon>Pseudomonadati</taxon>
        <taxon>Pseudomonadota</taxon>
        <taxon>Gammaproteobacteria</taxon>
        <taxon>Lysobacterales</taxon>
        <taxon>Lysobacteraceae</taxon>
        <taxon>Lysobacter</taxon>
    </lineage>
</organism>
<comment type="caution">
    <text evidence="15">The sequence shown here is derived from an EMBL/GenBank/DDBJ whole genome shotgun (WGS) entry which is preliminary data.</text>
</comment>
<proteinExistence type="inferred from homology"/>
<reference evidence="16" key="1">
    <citation type="journal article" date="2019" name="Int. J. Syst. Evol. Microbiol.">
        <title>The Global Catalogue of Microorganisms (GCM) 10K type strain sequencing project: providing services to taxonomists for standard genome sequencing and annotation.</title>
        <authorList>
            <consortium name="The Broad Institute Genomics Platform"/>
            <consortium name="The Broad Institute Genome Sequencing Center for Infectious Disease"/>
            <person name="Wu L."/>
            <person name="Ma J."/>
        </authorList>
    </citation>
    <scope>NUCLEOTIDE SEQUENCE [LARGE SCALE GENOMIC DNA]</scope>
    <source>
        <strain evidence="16">KACC 11407</strain>
    </source>
</reference>
<keyword evidence="8 13" id="KW-0653">Protein transport</keyword>
<keyword evidence="15" id="KW-0969">Cilium</keyword>
<keyword evidence="9 13" id="KW-1133">Transmembrane helix</keyword>